<accession>A0ABW4LX03</accession>
<gene>
    <name evidence="1" type="ORF">ACFSCX_21510</name>
</gene>
<sequence length="392" mass="45162">MKLYYVNESWTHQEEGLVVWGKNHSPLSPSPSTSLLFVNFKKQKGSFIPVVGILTSDSTSKKFGGNEAAFKRIQLSLQKKGAISYVFSPNGLHPDHVTGYFYHFQTEKWCEALFPLPNVVYNRIPFRKHEASIKMEQVKTYLREKDIPYFNECFFDKDSVYNVLKQDERLIPFLPATRPLLKLDSFTHMLTAFNKVYVKPNKGKKGNGIYVIEGGKKYWQVHSTKGSIREVDFSHLLQRWVEPLLTKDYIIQEAIQPMKWNGSRFDYRVLVHRMRDNLFSLSGIGVRQSGEQEVTTHVPKGGKIIDVETLPFKEDGPIIEEISHLTGRVLLKHYEHIGEFSMDIGKGKNGQLYIFEVNSKPMVFDELSIRSLGLENLTDLFLYEAKKSARSL</sequence>
<organism evidence="1 2">
    <name type="scientific">Bacillus salitolerans</name>
    <dbReference type="NCBI Taxonomy" id="1437434"/>
    <lineage>
        <taxon>Bacteria</taxon>
        <taxon>Bacillati</taxon>
        <taxon>Bacillota</taxon>
        <taxon>Bacilli</taxon>
        <taxon>Bacillales</taxon>
        <taxon>Bacillaceae</taxon>
        <taxon>Bacillus</taxon>
    </lineage>
</organism>
<proteinExistence type="predicted"/>
<dbReference type="SUPFAM" id="SSF56059">
    <property type="entry name" value="Glutathione synthetase ATP-binding domain-like"/>
    <property type="match status" value="1"/>
</dbReference>
<dbReference type="EMBL" id="JBHUEM010000052">
    <property type="protein sequence ID" value="MFD1739091.1"/>
    <property type="molecule type" value="Genomic_DNA"/>
</dbReference>
<reference evidence="2" key="1">
    <citation type="journal article" date="2019" name="Int. J. Syst. Evol. Microbiol.">
        <title>The Global Catalogue of Microorganisms (GCM) 10K type strain sequencing project: providing services to taxonomists for standard genome sequencing and annotation.</title>
        <authorList>
            <consortium name="The Broad Institute Genomics Platform"/>
            <consortium name="The Broad Institute Genome Sequencing Center for Infectious Disease"/>
            <person name="Wu L."/>
            <person name="Ma J."/>
        </authorList>
    </citation>
    <scope>NUCLEOTIDE SEQUENCE [LARGE SCALE GENOMIC DNA]</scope>
    <source>
        <strain evidence="2">CCUG 49339</strain>
    </source>
</reference>
<dbReference type="RefSeq" id="WP_377930314.1">
    <property type="nucleotide sequence ID" value="NZ_JBHUEM010000052.1"/>
</dbReference>
<dbReference type="InterPro" id="IPR026838">
    <property type="entry name" value="YheC/D"/>
</dbReference>
<evidence type="ECO:0000313" key="2">
    <source>
        <dbReference type="Proteomes" id="UP001597214"/>
    </source>
</evidence>
<dbReference type="Pfam" id="PF14398">
    <property type="entry name" value="ATPgrasp_YheCD"/>
    <property type="match status" value="1"/>
</dbReference>
<name>A0ABW4LX03_9BACI</name>
<evidence type="ECO:0000313" key="1">
    <source>
        <dbReference type="EMBL" id="MFD1739091.1"/>
    </source>
</evidence>
<keyword evidence="2" id="KW-1185">Reference proteome</keyword>
<dbReference type="Proteomes" id="UP001597214">
    <property type="component" value="Unassembled WGS sequence"/>
</dbReference>
<comment type="caution">
    <text evidence="1">The sequence shown here is derived from an EMBL/GenBank/DDBJ whole genome shotgun (WGS) entry which is preliminary data.</text>
</comment>
<protein>
    <submittedName>
        <fullName evidence="1">YheC/YheD family protein</fullName>
    </submittedName>
</protein>